<keyword evidence="1" id="KW-0472">Membrane</keyword>
<dbReference type="EMBL" id="CP002780">
    <property type="protein sequence ID" value="AEG60103.1"/>
    <property type="molecule type" value="Genomic_DNA"/>
</dbReference>
<organism evidence="2 3">
    <name type="scientific">Desulforamulus ruminis (strain ATCC 23193 / DSM 2154 / NCIMB 8452 / DL)</name>
    <name type="common">Desulfotomaculum ruminis</name>
    <dbReference type="NCBI Taxonomy" id="696281"/>
    <lineage>
        <taxon>Bacteria</taxon>
        <taxon>Bacillati</taxon>
        <taxon>Bacillota</taxon>
        <taxon>Clostridia</taxon>
        <taxon>Eubacteriales</taxon>
        <taxon>Peptococcaceae</taxon>
        <taxon>Desulforamulus</taxon>
    </lineage>
</organism>
<keyword evidence="1" id="KW-0812">Transmembrane</keyword>
<dbReference type="STRING" id="696281.Desru_1842"/>
<reference evidence="3" key="1">
    <citation type="submission" date="2011-05" db="EMBL/GenBank/DDBJ databases">
        <title>Complete sequence of Desulfotomaculum ruminis DSM 2154.</title>
        <authorList>
            <person name="Lucas S."/>
            <person name="Copeland A."/>
            <person name="Lapidus A."/>
            <person name="Cheng J.-F."/>
            <person name="Goodwin L."/>
            <person name="Pitluck S."/>
            <person name="Lu M."/>
            <person name="Detter J.C."/>
            <person name="Han C."/>
            <person name="Tapia R."/>
            <person name="Land M."/>
            <person name="Hauser L."/>
            <person name="Kyrpides N."/>
            <person name="Ivanova N."/>
            <person name="Mikhailova N."/>
            <person name="Pagani I."/>
            <person name="Stams A.J.M."/>
            <person name="Plugge C.M."/>
            <person name="Muyzer G."/>
            <person name="Kuever J."/>
            <person name="Parshina S.N."/>
            <person name="Ivanova A.E."/>
            <person name="Nazina T.N."/>
            <person name="Brambilla E."/>
            <person name="Spring S."/>
            <person name="Klenk H.-P."/>
            <person name="Woyke T."/>
        </authorList>
    </citation>
    <scope>NUCLEOTIDE SEQUENCE [LARGE SCALE GENOMIC DNA]</scope>
    <source>
        <strain evidence="3">ATCC 23193 / DSM 2154 / NCIB 8452 / DL</strain>
    </source>
</reference>
<dbReference type="AlphaFoldDB" id="F6DU28"/>
<reference evidence="2 3" key="2">
    <citation type="journal article" date="2012" name="Stand. Genomic Sci.">
        <title>Complete genome sequence of the sulfate-reducing firmicute Desulfotomaculum ruminis type strain (DL(T)).</title>
        <authorList>
            <person name="Spring S."/>
            <person name="Visser M."/>
            <person name="Lu M."/>
            <person name="Copeland A."/>
            <person name="Lapidus A."/>
            <person name="Lucas S."/>
            <person name="Cheng J.F."/>
            <person name="Han C."/>
            <person name="Tapia R."/>
            <person name="Goodwin L.A."/>
            <person name="Pitluck S."/>
            <person name="Ivanova N."/>
            <person name="Land M."/>
            <person name="Hauser L."/>
            <person name="Larimer F."/>
            <person name="Rohde M."/>
            <person name="Goker M."/>
            <person name="Detter J.C."/>
            <person name="Kyrpides N.C."/>
            <person name="Woyke T."/>
            <person name="Schaap P.J."/>
            <person name="Plugge C.M."/>
            <person name="Muyzer G."/>
            <person name="Kuever J."/>
            <person name="Pereira I.A."/>
            <person name="Parshina S.N."/>
            <person name="Bernier-Latmani R."/>
            <person name="Stams A.J."/>
            <person name="Klenk H.P."/>
        </authorList>
    </citation>
    <scope>NUCLEOTIDE SEQUENCE [LARGE SCALE GENOMIC DNA]</scope>
    <source>
        <strain evidence="3">ATCC 23193 / DSM 2154 / NCIB 8452 / DL</strain>
    </source>
</reference>
<protein>
    <submittedName>
        <fullName evidence="2">Uncharacterized protein</fullName>
    </submittedName>
</protein>
<evidence type="ECO:0000313" key="3">
    <source>
        <dbReference type="Proteomes" id="UP000009234"/>
    </source>
</evidence>
<name>F6DU28_DESRL</name>
<proteinExistence type="predicted"/>
<keyword evidence="1" id="KW-1133">Transmembrane helix</keyword>
<feature type="transmembrane region" description="Helical" evidence="1">
    <location>
        <begin position="29"/>
        <end position="49"/>
    </location>
</feature>
<keyword evidence="3" id="KW-1185">Reference proteome</keyword>
<feature type="transmembrane region" description="Helical" evidence="1">
    <location>
        <begin position="6"/>
        <end position="22"/>
    </location>
</feature>
<sequence length="102" mass="11772">MILAPWVWSLVTVFFLIGIKIYHPPKSILPITLMGWSSSIFIVSGVLYLDGLMTKSTAFSWEPMLLSLGTFVFCFSLYRWHIKNNQTGKEKPNRKKNRMKAC</sequence>
<accession>F6DU28</accession>
<feature type="transmembrane region" description="Helical" evidence="1">
    <location>
        <begin position="61"/>
        <end position="80"/>
    </location>
</feature>
<dbReference type="KEGG" id="dru:Desru_1842"/>
<dbReference type="HOGENOM" id="CLU_2286910_0_0_9"/>
<gene>
    <name evidence="2" type="ordered locus">Desru_1842</name>
</gene>
<evidence type="ECO:0000256" key="1">
    <source>
        <dbReference type="SAM" id="Phobius"/>
    </source>
</evidence>
<dbReference type="Proteomes" id="UP000009234">
    <property type="component" value="Chromosome"/>
</dbReference>
<evidence type="ECO:0000313" key="2">
    <source>
        <dbReference type="EMBL" id="AEG60103.1"/>
    </source>
</evidence>